<reference evidence="5" key="2">
    <citation type="submission" date="2010-05" db="EMBL/GenBank/DDBJ databases">
        <title>The genome sequence of Magnaporthe poae strain ATCC 64411.</title>
        <authorList>
            <person name="Ma L.-J."/>
            <person name="Dead R."/>
            <person name="Young S."/>
            <person name="Zeng Q."/>
            <person name="Koehrsen M."/>
            <person name="Alvarado L."/>
            <person name="Berlin A."/>
            <person name="Chapman S.B."/>
            <person name="Chen Z."/>
            <person name="Freedman E."/>
            <person name="Gellesch M."/>
            <person name="Goldberg J."/>
            <person name="Griggs A."/>
            <person name="Gujja S."/>
            <person name="Heilman E.R."/>
            <person name="Heiman D."/>
            <person name="Hepburn T."/>
            <person name="Howarth C."/>
            <person name="Jen D."/>
            <person name="Larson L."/>
            <person name="Mehta T."/>
            <person name="Neiman D."/>
            <person name="Pearson M."/>
            <person name="Roberts A."/>
            <person name="Saif S."/>
            <person name="Shea T."/>
            <person name="Shenoy N."/>
            <person name="Sisk P."/>
            <person name="Stolte C."/>
            <person name="Sykes S."/>
            <person name="Walk T."/>
            <person name="White J."/>
            <person name="Yandava C."/>
            <person name="Haas B."/>
            <person name="Nusbaum C."/>
            <person name="Birren B."/>
        </authorList>
    </citation>
    <scope>NUCLEOTIDE SEQUENCE [LARGE SCALE GENOMIC DNA]</scope>
    <source>
        <strain evidence="5">ATCC 64411 / 73-15</strain>
    </source>
</reference>
<keyword evidence="2" id="KW-0472">Membrane</keyword>
<feature type="region of interest" description="Disordered" evidence="1">
    <location>
        <begin position="40"/>
        <end position="93"/>
    </location>
</feature>
<reference evidence="4" key="5">
    <citation type="submission" date="2015-06" db="UniProtKB">
        <authorList>
            <consortium name="EnsemblFungi"/>
        </authorList>
    </citation>
    <scope>IDENTIFICATION</scope>
    <source>
        <strain evidence="4">ATCC 64411</strain>
    </source>
</reference>
<evidence type="ECO:0000256" key="2">
    <source>
        <dbReference type="SAM" id="Phobius"/>
    </source>
</evidence>
<evidence type="ECO:0000256" key="1">
    <source>
        <dbReference type="SAM" id="MobiDB-lite"/>
    </source>
</evidence>
<protein>
    <submittedName>
        <fullName evidence="3 4">Uncharacterized protein</fullName>
    </submittedName>
</protein>
<dbReference type="EMBL" id="ADBL01001053">
    <property type="status" value="NOT_ANNOTATED_CDS"/>
    <property type="molecule type" value="Genomic_DNA"/>
</dbReference>
<dbReference type="VEuPathDB" id="FungiDB:MAPG_04450"/>
<dbReference type="AlphaFoldDB" id="A0A0C4DWS0"/>
<dbReference type="EnsemblFungi" id="MAPG_04450T0">
    <property type="protein sequence ID" value="MAPG_04450T0"/>
    <property type="gene ID" value="MAPG_04450"/>
</dbReference>
<reference evidence="3" key="1">
    <citation type="submission" date="2010-05" db="EMBL/GenBank/DDBJ databases">
        <title>The Genome Sequence of Magnaporthe poae strain ATCC 64411.</title>
        <authorList>
            <consortium name="The Broad Institute Genome Sequencing Platform"/>
            <consortium name="Broad Institute Genome Sequencing Center for Infectious Disease"/>
            <person name="Ma L.-J."/>
            <person name="Dead R."/>
            <person name="Young S."/>
            <person name="Zeng Q."/>
            <person name="Koehrsen M."/>
            <person name="Alvarado L."/>
            <person name="Berlin A."/>
            <person name="Chapman S.B."/>
            <person name="Chen Z."/>
            <person name="Freedman E."/>
            <person name="Gellesch M."/>
            <person name="Goldberg J."/>
            <person name="Griggs A."/>
            <person name="Gujja S."/>
            <person name="Heilman E.R."/>
            <person name="Heiman D."/>
            <person name="Hepburn T."/>
            <person name="Howarth C."/>
            <person name="Jen D."/>
            <person name="Larson L."/>
            <person name="Mehta T."/>
            <person name="Neiman D."/>
            <person name="Pearson M."/>
            <person name="Roberts A."/>
            <person name="Saif S."/>
            <person name="Shea T."/>
            <person name="Shenoy N."/>
            <person name="Sisk P."/>
            <person name="Stolte C."/>
            <person name="Sykes S."/>
            <person name="Walk T."/>
            <person name="White J."/>
            <person name="Yandava C."/>
            <person name="Haas B."/>
            <person name="Nusbaum C."/>
            <person name="Birren B."/>
        </authorList>
    </citation>
    <scope>NUCLEOTIDE SEQUENCE</scope>
    <source>
        <strain evidence="3">ATCC 64411</strain>
    </source>
</reference>
<evidence type="ECO:0000313" key="4">
    <source>
        <dbReference type="EnsemblFungi" id="MAPG_04450T0"/>
    </source>
</evidence>
<keyword evidence="2" id="KW-1133">Transmembrane helix</keyword>
<reference evidence="4" key="4">
    <citation type="journal article" date="2015" name="G3 (Bethesda)">
        <title>Genome sequences of three phytopathogenic species of the Magnaporthaceae family of fungi.</title>
        <authorList>
            <person name="Okagaki L.H."/>
            <person name="Nunes C.C."/>
            <person name="Sailsbery J."/>
            <person name="Clay B."/>
            <person name="Brown D."/>
            <person name="John T."/>
            <person name="Oh Y."/>
            <person name="Young N."/>
            <person name="Fitzgerald M."/>
            <person name="Haas B.J."/>
            <person name="Zeng Q."/>
            <person name="Young S."/>
            <person name="Adiconis X."/>
            <person name="Fan L."/>
            <person name="Levin J.Z."/>
            <person name="Mitchell T.K."/>
            <person name="Okubara P.A."/>
            <person name="Farman M.L."/>
            <person name="Kohn L.M."/>
            <person name="Birren B."/>
            <person name="Ma L.-J."/>
            <person name="Dean R.A."/>
        </authorList>
    </citation>
    <scope>NUCLEOTIDE SEQUENCE</scope>
    <source>
        <strain evidence="4">ATCC 64411 / 73-15</strain>
    </source>
</reference>
<keyword evidence="2" id="KW-0812">Transmembrane</keyword>
<sequence>MLDRTYLIDAPFPLFSLVALMGFAIQACLAKEPREKGRVGWLADGTHAPTSRRLHQPKTKTSAWQSDEKAVTGSEQPEMDLETGRNRGDSNPR</sequence>
<keyword evidence="5" id="KW-1185">Reference proteome</keyword>
<gene>
    <name evidence="3" type="ORF">MAPG_04450</name>
</gene>
<evidence type="ECO:0000313" key="3">
    <source>
        <dbReference type="EMBL" id="KLU85424.1"/>
    </source>
</evidence>
<dbReference type="Proteomes" id="UP000011715">
    <property type="component" value="Unassembled WGS sequence"/>
</dbReference>
<dbReference type="PROSITE" id="PS51257">
    <property type="entry name" value="PROKAR_LIPOPROTEIN"/>
    <property type="match status" value="1"/>
</dbReference>
<organism evidence="4 5">
    <name type="scientific">Magnaporthiopsis poae (strain ATCC 64411 / 73-15)</name>
    <name type="common">Kentucky bluegrass fungus</name>
    <name type="synonym">Magnaporthe poae</name>
    <dbReference type="NCBI Taxonomy" id="644358"/>
    <lineage>
        <taxon>Eukaryota</taxon>
        <taxon>Fungi</taxon>
        <taxon>Dikarya</taxon>
        <taxon>Ascomycota</taxon>
        <taxon>Pezizomycotina</taxon>
        <taxon>Sordariomycetes</taxon>
        <taxon>Sordariomycetidae</taxon>
        <taxon>Magnaporthales</taxon>
        <taxon>Magnaporthaceae</taxon>
        <taxon>Magnaporthiopsis</taxon>
    </lineage>
</organism>
<name>A0A0C4DWS0_MAGP6</name>
<feature type="transmembrane region" description="Helical" evidence="2">
    <location>
        <begin position="12"/>
        <end position="30"/>
    </location>
</feature>
<feature type="compositionally biased region" description="Basic and acidic residues" evidence="1">
    <location>
        <begin position="82"/>
        <end position="93"/>
    </location>
</feature>
<evidence type="ECO:0000313" key="5">
    <source>
        <dbReference type="Proteomes" id="UP000011715"/>
    </source>
</evidence>
<proteinExistence type="predicted"/>
<dbReference type="EMBL" id="GL876968">
    <property type="protein sequence ID" value="KLU85424.1"/>
    <property type="molecule type" value="Genomic_DNA"/>
</dbReference>
<accession>A0A0C4DWS0</accession>
<reference evidence="3" key="3">
    <citation type="submission" date="2011-03" db="EMBL/GenBank/DDBJ databases">
        <title>Annotation of Magnaporthe poae ATCC 64411.</title>
        <authorList>
            <person name="Ma L.-J."/>
            <person name="Dead R."/>
            <person name="Young S.K."/>
            <person name="Zeng Q."/>
            <person name="Gargeya S."/>
            <person name="Fitzgerald M."/>
            <person name="Haas B."/>
            <person name="Abouelleil A."/>
            <person name="Alvarado L."/>
            <person name="Arachchi H.M."/>
            <person name="Berlin A."/>
            <person name="Brown A."/>
            <person name="Chapman S.B."/>
            <person name="Chen Z."/>
            <person name="Dunbar C."/>
            <person name="Freedman E."/>
            <person name="Gearin G."/>
            <person name="Gellesch M."/>
            <person name="Goldberg J."/>
            <person name="Griggs A."/>
            <person name="Gujja S."/>
            <person name="Heiman D."/>
            <person name="Howarth C."/>
            <person name="Larson L."/>
            <person name="Lui A."/>
            <person name="MacDonald P.J.P."/>
            <person name="Mehta T."/>
            <person name="Montmayeur A."/>
            <person name="Murphy C."/>
            <person name="Neiman D."/>
            <person name="Pearson M."/>
            <person name="Priest M."/>
            <person name="Roberts A."/>
            <person name="Saif S."/>
            <person name="Shea T."/>
            <person name="Shenoy N."/>
            <person name="Sisk P."/>
            <person name="Stolte C."/>
            <person name="Sykes S."/>
            <person name="Yandava C."/>
            <person name="Wortman J."/>
            <person name="Nusbaum C."/>
            <person name="Birren B."/>
        </authorList>
    </citation>
    <scope>NUCLEOTIDE SEQUENCE</scope>
    <source>
        <strain evidence="3">ATCC 64411</strain>
    </source>
</reference>